<evidence type="ECO:0000256" key="1">
    <source>
        <dbReference type="ARBA" id="ARBA00005525"/>
    </source>
</evidence>
<dbReference type="EMBL" id="PDOD01000002">
    <property type="protein sequence ID" value="PYZ93820.1"/>
    <property type="molecule type" value="Genomic_DNA"/>
</dbReference>
<evidence type="ECO:0000256" key="5">
    <source>
        <dbReference type="ARBA" id="ARBA00058118"/>
    </source>
</evidence>
<protein>
    <recommendedName>
        <fullName evidence="6 7">Pyrroline-5-carboxylate reductase</fullName>
        <shortName evidence="6">P5C reductase</shortName>
        <shortName evidence="6">P5CR</shortName>
        <ecNumber evidence="6 7">1.5.1.2</ecNumber>
    </recommendedName>
    <alternativeName>
        <fullName evidence="6">PCA reductase</fullName>
    </alternativeName>
</protein>
<dbReference type="OrthoDB" id="9805754at2"/>
<dbReference type="InterPro" id="IPR000304">
    <property type="entry name" value="Pyrroline-COOH_reductase"/>
</dbReference>
<comment type="subcellular location">
    <subcellularLocation>
        <location evidence="6">Cytoplasm</location>
    </subcellularLocation>
</comment>
<feature type="domain" description="Pyrroline-5-carboxylate reductase catalytic N-terminal" evidence="9">
    <location>
        <begin position="7"/>
        <end position="100"/>
    </location>
</feature>
<reference evidence="11 12" key="1">
    <citation type="submission" date="2017-10" db="EMBL/GenBank/DDBJ databases">
        <title>Bacillus sp. nov., a halophilic bacterium isolated from a Keqin Lake.</title>
        <authorList>
            <person name="Wang H."/>
        </authorList>
    </citation>
    <scope>NUCLEOTIDE SEQUENCE [LARGE SCALE GENOMIC DNA]</scope>
    <source>
        <strain evidence="11 12">KQ-12</strain>
    </source>
</reference>
<evidence type="ECO:0000256" key="7">
    <source>
        <dbReference type="NCBIfam" id="TIGR00112"/>
    </source>
</evidence>
<proteinExistence type="inferred from homology"/>
<feature type="binding site" evidence="8">
    <location>
        <begin position="10"/>
        <end position="15"/>
    </location>
    <ligand>
        <name>NADP(+)</name>
        <dbReference type="ChEBI" id="CHEBI:58349"/>
    </ligand>
</feature>
<dbReference type="AlphaFoldDB" id="A0A323TH59"/>
<dbReference type="Proteomes" id="UP000248214">
    <property type="component" value="Unassembled WGS sequence"/>
</dbReference>
<evidence type="ECO:0000256" key="3">
    <source>
        <dbReference type="ARBA" id="ARBA00022857"/>
    </source>
</evidence>
<dbReference type="InterPro" id="IPR008927">
    <property type="entry name" value="6-PGluconate_DH-like_C_sf"/>
</dbReference>
<feature type="domain" description="Pyrroline-5-carboxylate reductase dimerisation" evidence="10">
    <location>
        <begin position="163"/>
        <end position="264"/>
    </location>
</feature>
<feature type="binding site" evidence="8">
    <location>
        <begin position="72"/>
        <end position="75"/>
    </location>
    <ligand>
        <name>NADP(+)</name>
        <dbReference type="ChEBI" id="CHEBI:58349"/>
    </ligand>
</feature>
<dbReference type="Pfam" id="PF03807">
    <property type="entry name" value="F420_oxidored"/>
    <property type="match status" value="1"/>
</dbReference>
<dbReference type="InterPro" id="IPR029036">
    <property type="entry name" value="P5CR_dimer"/>
</dbReference>
<evidence type="ECO:0000256" key="4">
    <source>
        <dbReference type="ARBA" id="ARBA00023002"/>
    </source>
</evidence>
<evidence type="ECO:0000256" key="6">
    <source>
        <dbReference type="HAMAP-Rule" id="MF_01925"/>
    </source>
</evidence>
<evidence type="ECO:0000256" key="2">
    <source>
        <dbReference type="ARBA" id="ARBA00022650"/>
    </source>
</evidence>
<evidence type="ECO:0000256" key="8">
    <source>
        <dbReference type="PIRSR" id="PIRSR000193-1"/>
    </source>
</evidence>
<dbReference type="Gene3D" id="1.10.3730.10">
    <property type="entry name" value="ProC C-terminal domain-like"/>
    <property type="match status" value="1"/>
</dbReference>
<comment type="catalytic activity">
    <reaction evidence="6">
        <text>L-proline + NAD(+) = (S)-1-pyrroline-5-carboxylate + NADH + 2 H(+)</text>
        <dbReference type="Rhea" id="RHEA:14105"/>
        <dbReference type="ChEBI" id="CHEBI:15378"/>
        <dbReference type="ChEBI" id="CHEBI:17388"/>
        <dbReference type="ChEBI" id="CHEBI:57540"/>
        <dbReference type="ChEBI" id="CHEBI:57945"/>
        <dbReference type="ChEBI" id="CHEBI:60039"/>
        <dbReference type="EC" id="1.5.1.2"/>
    </reaction>
</comment>
<keyword evidence="12" id="KW-1185">Reference proteome</keyword>
<dbReference type="RefSeq" id="WP_110609852.1">
    <property type="nucleotide sequence ID" value="NZ_PDOD01000002.1"/>
</dbReference>
<dbReference type="EC" id="1.5.1.2" evidence="6 7"/>
<comment type="catalytic activity">
    <reaction evidence="6">
        <text>L-proline + NADP(+) = (S)-1-pyrroline-5-carboxylate + NADPH + 2 H(+)</text>
        <dbReference type="Rhea" id="RHEA:14109"/>
        <dbReference type="ChEBI" id="CHEBI:15378"/>
        <dbReference type="ChEBI" id="CHEBI:17388"/>
        <dbReference type="ChEBI" id="CHEBI:57783"/>
        <dbReference type="ChEBI" id="CHEBI:58349"/>
        <dbReference type="ChEBI" id="CHEBI:60039"/>
        <dbReference type="EC" id="1.5.1.2"/>
    </reaction>
</comment>
<dbReference type="Pfam" id="PF14748">
    <property type="entry name" value="P5CR_dimer"/>
    <property type="match status" value="1"/>
</dbReference>
<organism evidence="11 12">
    <name type="scientific">Salipaludibacillus keqinensis</name>
    <dbReference type="NCBI Taxonomy" id="2045207"/>
    <lineage>
        <taxon>Bacteria</taxon>
        <taxon>Bacillati</taxon>
        <taxon>Bacillota</taxon>
        <taxon>Bacilli</taxon>
        <taxon>Bacillales</taxon>
        <taxon>Bacillaceae</taxon>
    </lineage>
</organism>
<keyword evidence="6" id="KW-0963">Cytoplasm</keyword>
<evidence type="ECO:0000313" key="12">
    <source>
        <dbReference type="Proteomes" id="UP000248214"/>
    </source>
</evidence>
<dbReference type="HAMAP" id="MF_01925">
    <property type="entry name" value="P5C_reductase"/>
    <property type="match status" value="1"/>
</dbReference>
<dbReference type="FunFam" id="1.10.3730.10:FF:000001">
    <property type="entry name" value="Pyrroline-5-carboxylate reductase"/>
    <property type="match status" value="1"/>
</dbReference>
<dbReference type="Gene3D" id="3.40.50.720">
    <property type="entry name" value="NAD(P)-binding Rossmann-like Domain"/>
    <property type="match status" value="1"/>
</dbReference>
<comment type="pathway">
    <text evidence="6">Amino-acid biosynthesis; L-proline biosynthesis; L-proline from L-glutamate 5-semialdehyde: step 1/1.</text>
</comment>
<dbReference type="GO" id="GO:0005737">
    <property type="term" value="C:cytoplasm"/>
    <property type="evidence" value="ECO:0007669"/>
    <property type="project" value="UniProtKB-SubCell"/>
</dbReference>
<dbReference type="SUPFAM" id="SSF48179">
    <property type="entry name" value="6-phosphogluconate dehydrogenase C-terminal domain-like"/>
    <property type="match status" value="1"/>
</dbReference>
<dbReference type="GO" id="GO:0004735">
    <property type="term" value="F:pyrroline-5-carboxylate reductase activity"/>
    <property type="evidence" value="ECO:0007669"/>
    <property type="project" value="UniProtKB-UniRule"/>
</dbReference>
<keyword evidence="4 6" id="KW-0560">Oxidoreductase</keyword>
<dbReference type="InterPro" id="IPR036291">
    <property type="entry name" value="NAD(P)-bd_dom_sf"/>
</dbReference>
<dbReference type="InterPro" id="IPR028939">
    <property type="entry name" value="P5C_Rdtase_cat_N"/>
</dbReference>
<comment type="caution">
    <text evidence="11">The sequence shown here is derived from an EMBL/GenBank/DDBJ whole genome shotgun (WGS) entry which is preliminary data.</text>
</comment>
<comment type="similarity">
    <text evidence="1 6">Belongs to the pyrroline-5-carboxylate reductase family.</text>
</comment>
<dbReference type="NCBIfam" id="TIGR00112">
    <property type="entry name" value="proC"/>
    <property type="match status" value="1"/>
</dbReference>
<name>A0A323TH59_9BACI</name>
<keyword evidence="3 6" id="KW-0521">NADP</keyword>
<sequence>MMMKTNILFIGAGRMAEAIINGLLSNENHEHAITVTNQSDEAKLNRLKANYSVDISSNWKEEMNKNDVIVLASPPHTHDKLLRELSHEVHEQFIITVAAGIDPTYMEARLPKGTPVAWIMPNTGAQIGQSMSTFACGNYVEQKHREILSQVLSSIGASEELSEEKVHDLTAITGSAPAFVYAFAQALEEAAVSYDVSPEQARKLVVQMMQGSVAMLENGHDPQELMDQVASPGGSTAEGLKKLTENEFSSIIKHAVKATNDHARG</sequence>
<keyword evidence="6" id="KW-0028">Amino-acid biosynthesis</keyword>
<dbReference type="SUPFAM" id="SSF51735">
    <property type="entry name" value="NAD(P)-binding Rossmann-fold domains"/>
    <property type="match status" value="1"/>
</dbReference>
<accession>A0A323TH59</accession>
<keyword evidence="2 6" id="KW-0641">Proline biosynthesis</keyword>
<evidence type="ECO:0000313" key="11">
    <source>
        <dbReference type="EMBL" id="PYZ93820.1"/>
    </source>
</evidence>
<dbReference type="GO" id="GO:0055129">
    <property type="term" value="P:L-proline biosynthetic process"/>
    <property type="evidence" value="ECO:0007669"/>
    <property type="project" value="UniProtKB-UniRule"/>
</dbReference>
<comment type="function">
    <text evidence="5 6">Catalyzes the reduction of 1-pyrroline-5-carboxylate (PCA) to L-proline.</text>
</comment>
<evidence type="ECO:0000259" key="9">
    <source>
        <dbReference type="Pfam" id="PF03807"/>
    </source>
</evidence>
<gene>
    <name evidence="6" type="primary">proC</name>
    <name evidence="11" type="ORF">CR194_11790</name>
</gene>
<dbReference type="UniPathway" id="UPA00098">
    <property type="reaction ID" value="UER00361"/>
</dbReference>
<evidence type="ECO:0000259" key="10">
    <source>
        <dbReference type="Pfam" id="PF14748"/>
    </source>
</evidence>
<dbReference type="PANTHER" id="PTHR11645:SF49">
    <property type="entry name" value="PYRROLINE-5-CARBOXYLATE REDUCTASE 1"/>
    <property type="match status" value="1"/>
</dbReference>
<dbReference type="PIRSF" id="PIRSF000193">
    <property type="entry name" value="Pyrrol-5-carb_rd"/>
    <property type="match status" value="1"/>
</dbReference>
<dbReference type="PANTHER" id="PTHR11645">
    <property type="entry name" value="PYRROLINE-5-CARBOXYLATE REDUCTASE"/>
    <property type="match status" value="1"/>
</dbReference>